<accession>A0AAV4PRF2</accession>
<gene>
    <name evidence="2" type="ORF">CEXT_334731</name>
</gene>
<evidence type="ECO:0000313" key="2">
    <source>
        <dbReference type="EMBL" id="GIX98736.1"/>
    </source>
</evidence>
<comment type="caution">
    <text evidence="2">The sequence shown here is derived from an EMBL/GenBank/DDBJ whole genome shotgun (WGS) entry which is preliminary data.</text>
</comment>
<evidence type="ECO:0000256" key="1">
    <source>
        <dbReference type="SAM" id="MobiDB-lite"/>
    </source>
</evidence>
<sequence>MFSLYSCRRPVRGEGKRQHFHRDLCGHQPPGGRAAGVHPQPDPGQGQDPLEGPSLLRARTTLCRKRGASSRNSSRKPASSRSHLTICNASEMTSAFTNFSLLFRRQQGIETFQKRRSYSYD</sequence>
<feature type="compositionally biased region" description="Low complexity" evidence="1">
    <location>
        <begin position="69"/>
        <end position="82"/>
    </location>
</feature>
<name>A0AAV4PRF2_CAEEX</name>
<dbReference type="AlphaFoldDB" id="A0AAV4PRF2"/>
<protein>
    <submittedName>
        <fullName evidence="2">Uncharacterized protein</fullName>
    </submittedName>
</protein>
<feature type="compositionally biased region" description="Basic and acidic residues" evidence="1">
    <location>
        <begin position="13"/>
        <end position="25"/>
    </location>
</feature>
<reference evidence="2 3" key="1">
    <citation type="submission" date="2021-06" db="EMBL/GenBank/DDBJ databases">
        <title>Caerostris extrusa draft genome.</title>
        <authorList>
            <person name="Kono N."/>
            <person name="Arakawa K."/>
        </authorList>
    </citation>
    <scope>NUCLEOTIDE SEQUENCE [LARGE SCALE GENOMIC DNA]</scope>
</reference>
<dbReference type="EMBL" id="BPLR01004957">
    <property type="protein sequence ID" value="GIX98736.1"/>
    <property type="molecule type" value="Genomic_DNA"/>
</dbReference>
<organism evidence="2 3">
    <name type="scientific">Caerostris extrusa</name>
    <name type="common">Bark spider</name>
    <name type="synonym">Caerostris bankana</name>
    <dbReference type="NCBI Taxonomy" id="172846"/>
    <lineage>
        <taxon>Eukaryota</taxon>
        <taxon>Metazoa</taxon>
        <taxon>Ecdysozoa</taxon>
        <taxon>Arthropoda</taxon>
        <taxon>Chelicerata</taxon>
        <taxon>Arachnida</taxon>
        <taxon>Araneae</taxon>
        <taxon>Araneomorphae</taxon>
        <taxon>Entelegynae</taxon>
        <taxon>Araneoidea</taxon>
        <taxon>Araneidae</taxon>
        <taxon>Caerostris</taxon>
    </lineage>
</organism>
<dbReference type="Proteomes" id="UP001054945">
    <property type="component" value="Unassembled WGS sequence"/>
</dbReference>
<proteinExistence type="predicted"/>
<keyword evidence="3" id="KW-1185">Reference proteome</keyword>
<evidence type="ECO:0000313" key="3">
    <source>
        <dbReference type="Proteomes" id="UP001054945"/>
    </source>
</evidence>
<feature type="region of interest" description="Disordered" evidence="1">
    <location>
        <begin position="13"/>
        <end position="82"/>
    </location>
</feature>